<dbReference type="Pfam" id="PF00005">
    <property type="entry name" value="ABC_tran"/>
    <property type="match status" value="2"/>
</dbReference>
<dbReference type="SMART" id="SM00382">
    <property type="entry name" value="AAA"/>
    <property type="match status" value="2"/>
</dbReference>
<keyword evidence="6" id="KW-1185">Reference proteome</keyword>
<feature type="domain" description="ABC transporter" evidence="4">
    <location>
        <begin position="36"/>
        <end position="256"/>
    </location>
</feature>
<dbReference type="AlphaFoldDB" id="A0A7R7HYJ4"/>
<proteinExistence type="predicted"/>
<dbReference type="SUPFAM" id="SSF52540">
    <property type="entry name" value="P-loop containing nucleoside triphosphate hydrolases"/>
    <property type="match status" value="2"/>
</dbReference>
<evidence type="ECO:0000256" key="1">
    <source>
        <dbReference type="ARBA" id="ARBA00022741"/>
    </source>
</evidence>
<feature type="compositionally biased region" description="Gly residues" evidence="3">
    <location>
        <begin position="7"/>
        <end position="22"/>
    </location>
</feature>
<dbReference type="CDD" id="cd03230">
    <property type="entry name" value="ABC_DR_subfamily_A"/>
    <property type="match status" value="2"/>
</dbReference>
<dbReference type="InterPro" id="IPR027417">
    <property type="entry name" value="P-loop_NTPase"/>
</dbReference>
<keyword evidence="2 5" id="KW-0067">ATP-binding</keyword>
<dbReference type="PANTHER" id="PTHR43038:SF3">
    <property type="entry name" value="ABC TRANSPORTER G FAMILY MEMBER 20 ISOFORM X1"/>
    <property type="match status" value="1"/>
</dbReference>
<feature type="compositionally biased region" description="Basic and acidic residues" evidence="3">
    <location>
        <begin position="327"/>
        <end position="339"/>
    </location>
</feature>
<feature type="region of interest" description="Disordered" evidence="3">
    <location>
        <begin position="307"/>
        <end position="339"/>
    </location>
</feature>
<dbReference type="InterPro" id="IPR003439">
    <property type="entry name" value="ABC_transporter-like_ATP-bd"/>
</dbReference>
<gene>
    <name evidence="5" type="ORF">Athai_36160</name>
</gene>
<dbReference type="KEGG" id="atl:Athai_36160"/>
<name>A0A7R7HYJ4_9ACTN</name>
<keyword evidence="1" id="KW-0547">Nucleotide-binding</keyword>
<dbReference type="Gene3D" id="3.40.50.300">
    <property type="entry name" value="P-loop containing nucleotide triphosphate hydrolases"/>
    <property type="match status" value="2"/>
</dbReference>
<accession>A0A7R7HYJ4</accession>
<protein>
    <submittedName>
        <fullName evidence="5">ABC transporter ATP-binding protein</fullName>
    </submittedName>
</protein>
<feature type="region of interest" description="Disordered" evidence="3">
    <location>
        <begin position="1"/>
        <end position="22"/>
    </location>
</feature>
<dbReference type="PANTHER" id="PTHR43038">
    <property type="entry name" value="ATP-BINDING CASSETTE, SUB-FAMILY H, MEMBER 1"/>
    <property type="match status" value="1"/>
</dbReference>
<evidence type="ECO:0000256" key="2">
    <source>
        <dbReference type="ARBA" id="ARBA00022840"/>
    </source>
</evidence>
<evidence type="ECO:0000259" key="4">
    <source>
        <dbReference type="PROSITE" id="PS50893"/>
    </source>
</evidence>
<evidence type="ECO:0000256" key="3">
    <source>
        <dbReference type="SAM" id="MobiDB-lite"/>
    </source>
</evidence>
<feature type="region of interest" description="Disordered" evidence="3">
    <location>
        <begin position="249"/>
        <end position="290"/>
    </location>
</feature>
<dbReference type="GO" id="GO:0005524">
    <property type="term" value="F:ATP binding"/>
    <property type="evidence" value="ECO:0007669"/>
    <property type="project" value="UniProtKB-KW"/>
</dbReference>
<dbReference type="InterPro" id="IPR017871">
    <property type="entry name" value="ABC_transporter-like_CS"/>
</dbReference>
<dbReference type="GO" id="GO:0016887">
    <property type="term" value="F:ATP hydrolysis activity"/>
    <property type="evidence" value="ECO:0007669"/>
    <property type="project" value="InterPro"/>
</dbReference>
<dbReference type="InterPro" id="IPR003593">
    <property type="entry name" value="AAA+_ATPase"/>
</dbReference>
<sequence>MTPAGRSAGGAGPAADGAGGAGAAGSGAPAAAGADWGAYRLTVAYRGRPALSEVTFPVPRGTVTAVVGGDGAGKTTLLRALVGAVRPAAGQVRAPVPAECGFLATGAAGVWAELTVAENIAFVAAAYRLHGGELARRRDELLAAAGLADARHRTAARLSGGMRAKLAFCLALLHRPRLLVLDEPSTGVDPVSRIDLWRLISRTAADGTAVAMATSYLDEAERAGSVLVLDAGRPIAAGTPDQVVAAAPGTVTAPFGSGPPADRAVGWRRGRQRRGWHPGPPRPGDRRVRPDLEDAVIAATLAARFDARPTGARPAPAPPERSAPPTRTERSPGPADRRYRMSAPVLVAARAVSKNYGPLAAVRELSLSVSAGEIVGLLGANGAGKTTLLKMLLGLVVPSSGTVSVFGRTPSRATRGRLGYVPQGLGLWPTLTVRENLAFAAAAFRAGAAPVPTGPLAEVADRLVADLGLGLQRQLAFAAALHHRLDLLVLDEPTSGVDPLSRARLWDTVHEQAESGAGVLVTTHHLQEAQECDRLVLLSAGRLVAAGTEDEIVAGTTACEVLSGDWAASFTALEAARLAVTLAGRRVRLADTDPADVRAVLARAGIRAEVRSVPATLEETMIRIDRGPRG</sequence>
<dbReference type="Proteomes" id="UP000611640">
    <property type="component" value="Chromosome"/>
</dbReference>
<evidence type="ECO:0000313" key="6">
    <source>
        <dbReference type="Proteomes" id="UP000611640"/>
    </source>
</evidence>
<organism evidence="5 6">
    <name type="scientific">Actinocatenispora thailandica</name>
    <dbReference type="NCBI Taxonomy" id="227318"/>
    <lineage>
        <taxon>Bacteria</taxon>
        <taxon>Bacillati</taxon>
        <taxon>Actinomycetota</taxon>
        <taxon>Actinomycetes</taxon>
        <taxon>Micromonosporales</taxon>
        <taxon>Micromonosporaceae</taxon>
        <taxon>Actinocatenispora</taxon>
    </lineage>
</organism>
<evidence type="ECO:0000313" key="5">
    <source>
        <dbReference type="EMBL" id="BCJ36113.1"/>
    </source>
</evidence>
<feature type="compositionally biased region" description="Basic residues" evidence="3">
    <location>
        <begin position="266"/>
        <end position="276"/>
    </location>
</feature>
<dbReference type="PROSITE" id="PS00211">
    <property type="entry name" value="ABC_TRANSPORTER_1"/>
    <property type="match status" value="1"/>
</dbReference>
<dbReference type="EMBL" id="AP023355">
    <property type="protein sequence ID" value="BCJ36113.1"/>
    <property type="molecule type" value="Genomic_DNA"/>
</dbReference>
<dbReference type="RefSeq" id="WP_203962525.1">
    <property type="nucleotide sequence ID" value="NZ_AP023355.1"/>
</dbReference>
<feature type="domain" description="ABC transporter" evidence="4">
    <location>
        <begin position="347"/>
        <end position="565"/>
    </location>
</feature>
<reference evidence="5 6" key="1">
    <citation type="submission" date="2020-08" db="EMBL/GenBank/DDBJ databases">
        <title>Whole genome shotgun sequence of Actinocatenispora thailandica NBRC 105041.</title>
        <authorList>
            <person name="Komaki H."/>
            <person name="Tamura T."/>
        </authorList>
    </citation>
    <scope>NUCLEOTIDE SEQUENCE [LARGE SCALE GENOMIC DNA]</scope>
    <source>
        <strain evidence="5 6">NBRC 105041</strain>
    </source>
</reference>
<dbReference type="PROSITE" id="PS50893">
    <property type="entry name" value="ABC_TRANSPORTER_2"/>
    <property type="match status" value="2"/>
</dbReference>